<dbReference type="InterPro" id="IPR007362">
    <property type="entry name" value="DUF429"/>
</dbReference>
<organism evidence="1">
    <name type="scientific">freshwater metagenome</name>
    <dbReference type="NCBI Taxonomy" id="449393"/>
    <lineage>
        <taxon>unclassified sequences</taxon>
        <taxon>metagenomes</taxon>
        <taxon>ecological metagenomes</taxon>
    </lineage>
</organism>
<name>A0A6J7DID3_9ZZZZ</name>
<dbReference type="EMBL" id="CAFBLP010000014">
    <property type="protein sequence ID" value="CAB4870286.1"/>
    <property type="molecule type" value="Genomic_DNA"/>
</dbReference>
<dbReference type="Pfam" id="PF04250">
    <property type="entry name" value="DUF429"/>
    <property type="match status" value="1"/>
</dbReference>
<proteinExistence type="predicted"/>
<accession>A0A6J7DID3</accession>
<gene>
    <name evidence="1" type="ORF">UFOPK3376_00784</name>
</gene>
<protein>
    <submittedName>
        <fullName evidence="1">Unannotated protein</fullName>
    </submittedName>
</protein>
<dbReference type="AlphaFoldDB" id="A0A6J7DID3"/>
<reference evidence="1" key="1">
    <citation type="submission" date="2020-05" db="EMBL/GenBank/DDBJ databases">
        <authorList>
            <person name="Chiriac C."/>
            <person name="Salcher M."/>
            <person name="Ghai R."/>
            <person name="Kavagutti S V."/>
        </authorList>
    </citation>
    <scope>NUCLEOTIDE SEQUENCE</scope>
</reference>
<evidence type="ECO:0000313" key="1">
    <source>
        <dbReference type="EMBL" id="CAB4870286.1"/>
    </source>
</evidence>
<sequence>MSVVPLIGTVINGFDVIGIDMPIGLPVDRPRRSDIEARQYLRPRGSTVFPAPPRACIGATEYAQACALARRATGKAISIQAWNIVPKIVELDACVSPGHEHRVAEMHPECSFLMMNVGVALTSKHVSLGREQRSALVRQYFDVTPTAPRGARLDDVLDAYALLWSAERFAREEHRTFPAGDPDRDGRGLLMRIVV</sequence>